<proteinExistence type="predicted"/>
<accession>A0A5N1GN95</accession>
<evidence type="ECO:0000259" key="1">
    <source>
        <dbReference type="Pfam" id="PF00501"/>
    </source>
</evidence>
<dbReference type="InterPro" id="IPR025110">
    <property type="entry name" value="AMP-bd_C"/>
</dbReference>
<dbReference type="SUPFAM" id="SSF56801">
    <property type="entry name" value="Acetyl-CoA synthetase-like"/>
    <property type="match status" value="1"/>
</dbReference>
<gene>
    <name evidence="3" type="ORF">F6I03_00540</name>
</gene>
<dbReference type="Pfam" id="PF13193">
    <property type="entry name" value="AMP-binding_C"/>
    <property type="match status" value="1"/>
</dbReference>
<dbReference type="EMBL" id="VYWO01000001">
    <property type="protein sequence ID" value="KAA9301729.1"/>
    <property type="molecule type" value="Genomic_DNA"/>
</dbReference>
<organism evidence="3 4">
    <name type="scientific">Aerococcus sanguinicola</name>
    <dbReference type="NCBI Taxonomy" id="119206"/>
    <lineage>
        <taxon>Bacteria</taxon>
        <taxon>Bacillati</taxon>
        <taxon>Bacillota</taxon>
        <taxon>Bacilli</taxon>
        <taxon>Lactobacillales</taxon>
        <taxon>Aerococcaceae</taxon>
        <taxon>Aerococcus</taxon>
    </lineage>
</organism>
<dbReference type="PANTHER" id="PTHR43767">
    <property type="entry name" value="LONG-CHAIN-FATTY-ACID--COA LIGASE"/>
    <property type="match status" value="1"/>
</dbReference>
<dbReference type="Proteomes" id="UP000327148">
    <property type="component" value="Unassembled WGS sequence"/>
</dbReference>
<dbReference type="InterPro" id="IPR020845">
    <property type="entry name" value="AMP-binding_CS"/>
</dbReference>
<feature type="domain" description="AMP-binding enzyme C-terminal" evidence="2">
    <location>
        <begin position="455"/>
        <end position="529"/>
    </location>
</feature>
<keyword evidence="3" id="KW-0436">Ligase</keyword>
<feature type="domain" description="AMP-dependent synthetase/ligase" evidence="1">
    <location>
        <begin position="31"/>
        <end position="404"/>
    </location>
</feature>
<dbReference type="InterPro" id="IPR000873">
    <property type="entry name" value="AMP-dep_synth/lig_dom"/>
</dbReference>
<dbReference type="InterPro" id="IPR045851">
    <property type="entry name" value="AMP-bd_C_sf"/>
</dbReference>
<dbReference type="Pfam" id="PF00501">
    <property type="entry name" value="AMP-binding"/>
    <property type="match status" value="1"/>
</dbReference>
<dbReference type="GO" id="GO:0016878">
    <property type="term" value="F:acid-thiol ligase activity"/>
    <property type="evidence" value="ECO:0007669"/>
    <property type="project" value="UniProtKB-ARBA"/>
</dbReference>
<comment type="caution">
    <text evidence="3">The sequence shown here is derived from an EMBL/GenBank/DDBJ whole genome shotgun (WGS) entry which is preliminary data.</text>
</comment>
<dbReference type="PANTHER" id="PTHR43767:SF1">
    <property type="entry name" value="NONRIBOSOMAL PEPTIDE SYNTHASE PES1 (EUROFUNG)-RELATED"/>
    <property type="match status" value="1"/>
</dbReference>
<sequence>MLIDVQSLYNRRNNSLFNRTAVGDLLEALGHNRPDDTALIAGPGAYSLPENQSLTYGTYNAKANQFAQRLDQLGLERASRVLFICENSTEALIAKFGTAKAGMVSVPANPSFSDDVMAYLIDLTQPQVLVIDAAFVRRFSAVLDPYTFQAKLVIPIGGQVLDSYQDFNEYLRGQAQVQPNRYPIHGDDIWEILFTSGTTSWPKGVMISHHYSYHAASIYGMHMSRGVDQIHHYRVASFLPLIYHCADLTLAISALLYGGSLVFGRRQDAQEMAEVLSQTQATAVWTGRIDIMAEVFAVAQKENLDLSAITCLLYAYSHLETELYQQIQSYCSPQVQVINSFSQTEVLAGFRLYHAGNEELLSDHPGENVIGTADARLQHKLVPSSQETSGEVAYRSPAAFSGYYQNPQATAAAIQDAWFHSGDVIDLEAPKQAIMVDRKKDMIKTGGENVSSARVESVLLRHPLVKQAAVVGMPDAYWGEAVTAVVSSDTLGEGDEDALIAFCHKYLAGFECPKRVYFKDEIDESIGGKVKKASLKSWIRRRENEQA</sequence>
<reference evidence="3 4" key="1">
    <citation type="submission" date="2019-09" db="EMBL/GenBank/DDBJ databases">
        <title>Draft genome sequence assemblies of isolates from the urinary tract.</title>
        <authorList>
            <person name="Mores C.R."/>
            <person name="Putonti C."/>
            <person name="Wolfe A.J."/>
        </authorList>
    </citation>
    <scope>NUCLEOTIDE SEQUENCE [LARGE SCALE GENOMIC DNA]</scope>
    <source>
        <strain evidence="3 4">UMB623</strain>
    </source>
</reference>
<dbReference type="AlphaFoldDB" id="A0A5N1GN95"/>
<dbReference type="RefSeq" id="WP_070430961.1">
    <property type="nucleotide sequence ID" value="NZ_VYWO01000001.1"/>
</dbReference>
<dbReference type="InterPro" id="IPR050237">
    <property type="entry name" value="ATP-dep_AMP-bd_enzyme"/>
</dbReference>
<dbReference type="STRING" id="119206.AWM72_00495"/>
<protein>
    <submittedName>
        <fullName evidence="3">Acyl--CoA ligase</fullName>
    </submittedName>
</protein>
<evidence type="ECO:0000313" key="3">
    <source>
        <dbReference type="EMBL" id="KAA9301729.1"/>
    </source>
</evidence>
<evidence type="ECO:0000259" key="2">
    <source>
        <dbReference type="Pfam" id="PF13193"/>
    </source>
</evidence>
<dbReference type="Gene3D" id="3.30.300.30">
    <property type="match status" value="1"/>
</dbReference>
<dbReference type="InterPro" id="IPR042099">
    <property type="entry name" value="ANL_N_sf"/>
</dbReference>
<dbReference type="PROSITE" id="PS00455">
    <property type="entry name" value="AMP_BINDING"/>
    <property type="match status" value="1"/>
</dbReference>
<dbReference type="OrthoDB" id="9765680at2"/>
<evidence type="ECO:0000313" key="4">
    <source>
        <dbReference type="Proteomes" id="UP000327148"/>
    </source>
</evidence>
<dbReference type="Gene3D" id="3.40.50.12780">
    <property type="entry name" value="N-terminal domain of ligase-like"/>
    <property type="match status" value="1"/>
</dbReference>
<name>A0A5N1GN95_9LACT</name>